<dbReference type="OrthoDB" id="9809962at2"/>
<evidence type="ECO:0000256" key="1">
    <source>
        <dbReference type="ARBA" id="ARBA00022801"/>
    </source>
</evidence>
<dbReference type="EC" id="3.1.3.3" evidence="3"/>
<comment type="caution">
    <text evidence="4">The sequence shown here is derived from an EMBL/GenBank/DDBJ whole genome shotgun (WGS) entry which is preliminary data.</text>
</comment>
<dbReference type="PANTHER" id="PTHR46470">
    <property type="entry name" value="N-ACYLNEURAMINATE-9-PHOSPHATASE"/>
    <property type="match status" value="1"/>
</dbReference>
<evidence type="ECO:0000313" key="4">
    <source>
        <dbReference type="EMBL" id="OZS76775.1"/>
    </source>
</evidence>
<keyword evidence="5" id="KW-1185">Reference proteome</keyword>
<dbReference type="SUPFAM" id="SSF56784">
    <property type="entry name" value="HAD-like"/>
    <property type="match status" value="1"/>
</dbReference>
<dbReference type="InterPro" id="IPR006439">
    <property type="entry name" value="HAD-SF_hydro_IA"/>
</dbReference>
<dbReference type="RefSeq" id="WP_094944722.1">
    <property type="nucleotide sequence ID" value="NZ_NOKQ01000348.1"/>
</dbReference>
<protein>
    <recommendedName>
        <fullName evidence="3">Phosphoserine phosphatase</fullName>
        <shortName evidence="3">PSP</shortName>
        <ecNumber evidence="3">3.1.3.3</ecNumber>
    </recommendedName>
</protein>
<comment type="similarity">
    <text evidence="3">Belongs to the HAD-like hydrolase superfamily.</text>
</comment>
<name>A0A264VZP9_9BACL</name>
<evidence type="ECO:0000256" key="3">
    <source>
        <dbReference type="HAMAP-Rule" id="MF_02240"/>
    </source>
</evidence>
<dbReference type="PANTHER" id="PTHR46470:SF3">
    <property type="entry name" value="N-ACYLNEURAMINATE-9-PHOSPHATASE"/>
    <property type="match status" value="1"/>
</dbReference>
<dbReference type="AlphaFoldDB" id="A0A264VZP9"/>
<dbReference type="Gene3D" id="3.40.50.1000">
    <property type="entry name" value="HAD superfamily/HAD-like"/>
    <property type="match status" value="1"/>
</dbReference>
<dbReference type="GO" id="GO:0036424">
    <property type="term" value="F:L-phosphoserine phosphatase activity"/>
    <property type="evidence" value="ECO:0007669"/>
    <property type="project" value="UniProtKB-UniRule"/>
</dbReference>
<dbReference type="GO" id="GO:0006564">
    <property type="term" value="P:L-serine biosynthetic process"/>
    <property type="evidence" value="ECO:0007669"/>
    <property type="project" value="UniProtKB-UniRule"/>
</dbReference>
<keyword evidence="3" id="KW-0170">Cobalt</keyword>
<comment type="catalytic activity">
    <reaction evidence="3">
        <text>O-phospho-D-serine + H2O = D-serine + phosphate</text>
        <dbReference type="Rhea" id="RHEA:24873"/>
        <dbReference type="ChEBI" id="CHEBI:15377"/>
        <dbReference type="ChEBI" id="CHEBI:35247"/>
        <dbReference type="ChEBI" id="CHEBI:43474"/>
        <dbReference type="ChEBI" id="CHEBI:58680"/>
        <dbReference type="EC" id="3.1.3.3"/>
    </reaction>
</comment>
<dbReference type="SFLD" id="SFLDS00003">
    <property type="entry name" value="Haloacid_Dehalogenase"/>
    <property type="match status" value="1"/>
</dbReference>
<dbReference type="InterPro" id="IPR044266">
    <property type="entry name" value="PSP_YsaA"/>
</dbReference>
<dbReference type="EMBL" id="NOKQ01000348">
    <property type="protein sequence ID" value="OZS76775.1"/>
    <property type="molecule type" value="Genomic_DNA"/>
</dbReference>
<comment type="cofactor">
    <cofactor evidence="3">
        <name>Mg(2+)</name>
        <dbReference type="ChEBI" id="CHEBI:18420"/>
    </cofactor>
    <cofactor evidence="3">
        <name>Co(2+)</name>
        <dbReference type="ChEBI" id="CHEBI:48828"/>
    </cofactor>
</comment>
<keyword evidence="3" id="KW-0718">Serine biosynthesis</keyword>
<dbReference type="InterPro" id="IPR036412">
    <property type="entry name" value="HAD-like_sf"/>
</dbReference>
<proteinExistence type="inferred from homology"/>
<dbReference type="SFLD" id="SFLDG01129">
    <property type="entry name" value="C1.5:_HAD__Beta-PGM__Phosphata"/>
    <property type="match status" value="1"/>
</dbReference>
<accession>A0A264VZP9</accession>
<dbReference type="HAMAP" id="MF_02240">
    <property type="entry name" value="PSP"/>
    <property type="match status" value="1"/>
</dbReference>
<dbReference type="Pfam" id="PF00702">
    <property type="entry name" value="Hydrolase"/>
    <property type="match status" value="1"/>
</dbReference>
<comment type="pathway">
    <text evidence="3">Amino-acid biosynthesis; L-serine biosynthesis; L-serine from 3-phospho-D-glycerate: step 3/3.</text>
</comment>
<dbReference type="Proteomes" id="UP000217065">
    <property type="component" value="Unassembled WGS sequence"/>
</dbReference>
<dbReference type="InterPro" id="IPR051400">
    <property type="entry name" value="HAD-like_hydrolase"/>
</dbReference>
<dbReference type="InterPro" id="IPR023214">
    <property type="entry name" value="HAD_sf"/>
</dbReference>
<gene>
    <name evidence="4" type="ORF">CF394_14975</name>
</gene>
<keyword evidence="1 3" id="KW-0378">Hydrolase</keyword>
<comment type="function">
    <text evidence="3">Catalyzes the last step of the phosphorylated serine biosynthetic pathway, i.e. dephosphorylation of O-phospho-L-serine to form L-serine.</text>
</comment>
<dbReference type="NCBIfam" id="TIGR01549">
    <property type="entry name" value="HAD-SF-IA-v1"/>
    <property type="match status" value="1"/>
</dbReference>
<organism evidence="4 5">
    <name type="scientific">Tetzosporium hominis</name>
    <dbReference type="NCBI Taxonomy" id="2020506"/>
    <lineage>
        <taxon>Bacteria</taxon>
        <taxon>Bacillati</taxon>
        <taxon>Bacillota</taxon>
        <taxon>Bacilli</taxon>
        <taxon>Bacillales</taxon>
        <taxon>Caryophanaceae</taxon>
        <taxon>Tetzosporium</taxon>
    </lineage>
</organism>
<reference evidence="4 5" key="1">
    <citation type="submission" date="2017-07" db="EMBL/GenBank/DDBJ databases">
        <title>Tetzosporium hominis gen.nov. sp.nov.</title>
        <authorList>
            <person name="Tetz G."/>
            <person name="Tetz V."/>
        </authorList>
    </citation>
    <scope>NUCLEOTIDE SEQUENCE [LARGE SCALE GENOMIC DNA]</scope>
    <source>
        <strain evidence="4 5">VT-49</strain>
    </source>
</reference>
<comment type="catalytic activity">
    <reaction evidence="3">
        <text>O-phospho-L-serine + H2O = L-serine + phosphate</text>
        <dbReference type="Rhea" id="RHEA:21208"/>
        <dbReference type="ChEBI" id="CHEBI:15377"/>
        <dbReference type="ChEBI" id="CHEBI:33384"/>
        <dbReference type="ChEBI" id="CHEBI:43474"/>
        <dbReference type="ChEBI" id="CHEBI:57524"/>
        <dbReference type="EC" id="3.1.3.3"/>
    </reaction>
</comment>
<evidence type="ECO:0000256" key="2">
    <source>
        <dbReference type="ARBA" id="ARBA00022842"/>
    </source>
</evidence>
<keyword evidence="3" id="KW-0028">Amino-acid biosynthesis</keyword>
<evidence type="ECO:0000313" key="5">
    <source>
        <dbReference type="Proteomes" id="UP000217065"/>
    </source>
</evidence>
<dbReference type="Gene3D" id="1.20.120.710">
    <property type="entry name" value="Haloacid dehalogenase hydrolase-like domain"/>
    <property type="match status" value="1"/>
</dbReference>
<sequence>MKKALIFDLDDTLLWDAKSVETALHLTCEAVGKDHSEALYNAIREEAPKLYKSYSFYAFTQQIGINPFEGLWGTFDDGTFDFPAMEQEIAEYQEKAWQNALFKIGLTDEQLAFTLSSQFRTIRKNHPFVYEETFDVLKEVAKDYKIGLLTNGAPSLQNTKLGLTPELATYVDAIVISGEVGVGKPDTAPFIEILKKLDCTPAQAMMIGDNLQTDIRGANALKIDSVWINHHGTVAPGDVHPTYTIHRLSELLNIL</sequence>
<keyword evidence="2 3" id="KW-0460">Magnesium</keyword>